<keyword evidence="1" id="KW-0255">Endonuclease</keyword>
<protein>
    <submittedName>
        <fullName evidence="1">Restriction endonuclease</fullName>
    </submittedName>
</protein>
<sequence length="319" mass="36638">MTEAFHYPPQLFSQLVDAIPLLCRSKKDVILFLRGAGVSPEDLAEVERLVNADRNSINKFDIVRNVLTKVNARGDNGLRARREILKRVVEFESFETCWENDQYRAKGLVASIREAVHKKDSFTRMKQERDAERNERLAKQQAERAAATEKRTMLDDINRRLSVLFTMDNKPQERGKLLEAVLNDLFQAYGILVREDFRRKDPDTLVVVEQIDGVIELNGQIHLVEMKWLNSPVGMGEFMPHLGRLFLRANAHGIFIATNGYAESVVTECRAALSQKTMFLCSLREFVMLLQRQDDLAEFLKRKSQAAIVDKNPFLEILS</sequence>
<gene>
    <name evidence="1" type="ORF">BHC47_09470</name>
</gene>
<evidence type="ECO:0000313" key="1">
    <source>
        <dbReference type="EMBL" id="PIT65049.1"/>
    </source>
</evidence>
<keyword evidence="1" id="KW-0378">Hydrolase</keyword>
<reference evidence="1 2" key="1">
    <citation type="journal article" date="2017" name="MBio">
        <title>Type VI secretion-mediated competition in the bee gut microbiome.</title>
        <authorList>
            <person name="Steele M.I."/>
            <person name="Kwong W.K."/>
            <person name="Powell J.E."/>
            <person name="Whiteley M."/>
            <person name="Moran N.A."/>
        </authorList>
    </citation>
    <scope>NUCLEOTIDE SEQUENCE [LARGE SCALE GENOMIC DNA]</scope>
    <source>
        <strain evidence="1 2">PEB0171</strain>
    </source>
</reference>
<dbReference type="Proteomes" id="UP000231094">
    <property type="component" value="Unassembled WGS sequence"/>
</dbReference>
<dbReference type="InterPro" id="IPR011335">
    <property type="entry name" value="Restrct_endonuc-II-like"/>
</dbReference>
<dbReference type="GO" id="GO:0004519">
    <property type="term" value="F:endonuclease activity"/>
    <property type="evidence" value="ECO:0007669"/>
    <property type="project" value="UniProtKB-KW"/>
</dbReference>
<dbReference type="SUPFAM" id="SSF52980">
    <property type="entry name" value="Restriction endonuclease-like"/>
    <property type="match status" value="1"/>
</dbReference>
<organism evidence="1 2">
    <name type="scientific">Snodgrassella alvi</name>
    <dbReference type="NCBI Taxonomy" id="1196083"/>
    <lineage>
        <taxon>Bacteria</taxon>
        <taxon>Pseudomonadati</taxon>
        <taxon>Pseudomonadota</taxon>
        <taxon>Betaproteobacteria</taxon>
        <taxon>Neisseriales</taxon>
        <taxon>Neisseriaceae</taxon>
        <taxon>Snodgrassella</taxon>
    </lineage>
</organism>
<accession>A0A2N9Y791</accession>
<dbReference type="AlphaFoldDB" id="A0A2N9Y791"/>
<proteinExistence type="predicted"/>
<dbReference type="RefSeq" id="WP_100116572.1">
    <property type="nucleotide sequence ID" value="NZ_MEIV01000009.1"/>
</dbReference>
<name>A0A2N9Y791_9NEIS</name>
<dbReference type="EMBL" id="MEIV01000009">
    <property type="protein sequence ID" value="PIT65049.1"/>
    <property type="molecule type" value="Genomic_DNA"/>
</dbReference>
<evidence type="ECO:0000313" key="2">
    <source>
        <dbReference type="Proteomes" id="UP000231094"/>
    </source>
</evidence>
<comment type="caution">
    <text evidence="1">The sequence shown here is derived from an EMBL/GenBank/DDBJ whole genome shotgun (WGS) entry which is preliminary data.</text>
</comment>
<keyword evidence="1" id="KW-0540">Nuclease</keyword>